<organism evidence="2 3">
    <name type="scientific">Cordylochernes scorpioides</name>
    <dbReference type="NCBI Taxonomy" id="51811"/>
    <lineage>
        <taxon>Eukaryota</taxon>
        <taxon>Metazoa</taxon>
        <taxon>Ecdysozoa</taxon>
        <taxon>Arthropoda</taxon>
        <taxon>Chelicerata</taxon>
        <taxon>Arachnida</taxon>
        <taxon>Pseudoscorpiones</taxon>
        <taxon>Cheliferoidea</taxon>
        <taxon>Chernetidae</taxon>
        <taxon>Cordylochernes</taxon>
    </lineage>
</organism>
<evidence type="ECO:0000313" key="3">
    <source>
        <dbReference type="Proteomes" id="UP001235939"/>
    </source>
</evidence>
<dbReference type="Pfam" id="PF00078">
    <property type="entry name" value="RVT_1"/>
    <property type="match status" value="1"/>
</dbReference>
<sequence length="966" mass="109777">MAAKNHLIRACSHCSTARAPPGAEEVYRYLLPRDIATTDQFIAECRRVVALQGRRVTASKFERLPNVTSLGDLGDVTDLQSLIRQIVREEVQRALAPPREEPRISSLEEIVKEEVDKVLAPMSGINTFPMESAARTPGIQPDSEKVEAIKKFPVPKSVCDIQSYLGLCSYYRRFIKNFSKIAAPLQILLKKDQKFIWTQEQKDSFESLKKALMQKEVDTMLERKVIQPSESPWSAPVVLVKKKDGTWRFCVDFRRLNHITKKDVYPLPRIDDVLDHLSSARYYSTMDLKTGYWQVEVDERDREKTAFVTPDGLYELMVMPFGLCNAPATFERMMDNVLMGLKWNICLCYLDDIVVYSDTFEEHLERLSKVLSCLQQAGLTINPDKCLFGSTRIKILGHVVDKDDIRQNAVPIPLLGVHIHGEHVTQGLIQPLCQSVCLRVISRGEQVAYLATGIGLASLGQNHGSKIRWFIVHSVLTFCATSIDNQLRKFWELDSIPPCTQPILTKEEIRLTTTGRYQVRLSFRVTPNFGNSKRVAFRRFHYLKNNRYKPFMKEYSSLNHMQIISAIPSQVYYMPHHCVLKEESTTTNLRVVFDASACSNDSPSLNKGPKLQTDIFDLLLRKILIHPDDSDYQRVLWRDSASDAIQEYKLTTITYGTACAPYLAIRTWHQLANDEAMNYPVASEIVKRDFYVDDLLTGADTLKEVFPLGNGFLTVQKYLTSYLKIKRALINPLISSLPSVKLLGILVKPPYIQVYSKRSLLSLIVIIYDRLGWMAPLVIIFKTMLQNLWAKGCNWDERLPEYIPCRNSILTLELHGFCDSSGNAYAAVIYVKSCKHDGSVKISLIASKTKAAPIKVLSLPRLELCSALLLANLFVAVKESLSLHFDQIFLVSAIQRKTPPHSWFHVPGSENPADLATRGLTPAQLVDNQLWWHGPHWLQDPLVNSYIDLSPSDELSTFSSNLYIRV</sequence>
<dbReference type="Gene3D" id="3.30.70.270">
    <property type="match status" value="1"/>
</dbReference>
<dbReference type="InterPro" id="IPR008042">
    <property type="entry name" value="Retrotrans_Pao"/>
</dbReference>
<dbReference type="InterPro" id="IPR000477">
    <property type="entry name" value="RT_dom"/>
</dbReference>
<dbReference type="Proteomes" id="UP001235939">
    <property type="component" value="Chromosome 02"/>
</dbReference>
<dbReference type="InterPro" id="IPR043128">
    <property type="entry name" value="Rev_trsase/Diguanyl_cyclase"/>
</dbReference>
<dbReference type="PANTHER" id="PTHR33064">
    <property type="entry name" value="POL PROTEIN"/>
    <property type="match status" value="1"/>
</dbReference>
<keyword evidence="3" id="KW-1185">Reference proteome</keyword>
<dbReference type="SUPFAM" id="SSF56672">
    <property type="entry name" value="DNA/RNA polymerases"/>
    <property type="match status" value="3"/>
</dbReference>
<dbReference type="InterPro" id="IPR051320">
    <property type="entry name" value="Viral_Replic_Matur_Polypro"/>
</dbReference>
<evidence type="ECO:0000313" key="2">
    <source>
        <dbReference type="EMBL" id="UYV63754.1"/>
    </source>
</evidence>
<reference evidence="2 3" key="1">
    <citation type="submission" date="2022-01" db="EMBL/GenBank/DDBJ databases">
        <title>A chromosomal length assembly of Cordylochernes scorpioides.</title>
        <authorList>
            <person name="Zeh D."/>
            <person name="Zeh J."/>
        </authorList>
    </citation>
    <scope>NUCLEOTIDE SEQUENCE [LARGE SCALE GENOMIC DNA]</scope>
    <source>
        <strain evidence="2">IN4F17</strain>
        <tissue evidence="2">Whole Body</tissue>
    </source>
</reference>
<dbReference type="InterPro" id="IPR043502">
    <property type="entry name" value="DNA/RNA_pol_sf"/>
</dbReference>
<name>A0ABY6K4M1_9ARAC</name>
<evidence type="ECO:0000259" key="1">
    <source>
        <dbReference type="PROSITE" id="PS50878"/>
    </source>
</evidence>
<dbReference type="CDD" id="cd01647">
    <property type="entry name" value="RT_LTR"/>
    <property type="match status" value="1"/>
</dbReference>
<gene>
    <name evidence="2" type="ORF">LAZ67_2005513</name>
</gene>
<proteinExistence type="predicted"/>
<protein>
    <recommendedName>
        <fullName evidence="1">Reverse transcriptase domain-containing protein</fullName>
    </recommendedName>
</protein>
<dbReference type="Pfam" id="PF05380">
    <property type="entry name" value="Peptidase_A17"/>
    <property type="match status" value="2"/>
</dbReference>
<dbReference type="Gene3D" id="3.10.10.10">
    <property type="entry name" value="HIV Type 1 Reverse Transcriptase, subunit A, domain 1"/>
    <property type="match status" value="1"/>
</dbReference>
<dbReference type="EMBL" id="CP092864">
    <property type="protein sequence ID" value="UYV63754.1"/>
    <property type="molecule type" value="Genomic_DNA"/>
</dbReference>
<dbReference type="PANTHER" id="PTHR33064:SF37">
    <property type="entry name" value="RIBONUCLEASE H"/>
    <property type="match status" value="1"/>
</dbReference>
<dbReference type="PROSITE" id="PS50878">
    <property type="entry name" value="RT_POL"/>
    <property type="match status" value="1"/>
</dbReference>
<feature type="domain" description="Reverse transcriptase" evidence="1">
    <location>
        <begin position="221"/>
        <end position="400"/>
    </location>
</feature>
<accession>A0ABY6K4M1</accession>